<gene>
    <name evidence="6" type="ORF">M4V62_28895</name>
</gene>
<evidence type="ECO:0000259" key="5">
    <source>
        <dbReference type="SMART" id="SM00827"/>
    </source>
</evidence>
<evidence type="ECO:0000256" key="2">
    <source>
        <dbReference type="ARBA" id="ARBA00022679"/>
    </source>
</evidence>
<comment type="catalytic activity">
    <reaction evidence="4">
        <text>holo-[ACP] + malonyl-CoA = malonyl-[ACP] + CoA</text>
        <dbReference type="Rhea" id="RHEA:41792"/>
        <dbReference type="Rhea" id="RHEA-COMP:9623"/>
        <dbReference type="Rhea" id="RHEA-COMP:9685"/>
        <dbReference type="ChEBI" id="CHEBI:57287"/>
        <dbReference type="ChEBI" id="CHEBI:57384"/>
        <dbReference type="ChEBI" id="CHEBI:64479"/>
        <dbReference type="ChEBI" id="CHEBI:78449"/>
        <dbReference type="EC" id="2.3.1.39"/>
    </reaction>
</comment>
<keyword evidence="2" id="KW-0808">Transferase</keyword>
<reference evidence="6 7" key="1">
    <citation type="submission" date="2022-05" db="EMBL/GenBank/DDBJ databases">
        <authorList>
            <person name="Zhou X."/>
            <person name="Li K."/>
            <person name="Man Y."/>
        </authorList>
    </citation>
    <scope>NUCLEOTIDE SEQUENCE [LARGE SCALE GENOMIC DNA]</scope>
    <source>
        <strain evidence="6 7">MS405</strain>
    </source>
</reference>
<organism evidence="6 7">
    <name type="scientific">Streptomyces durmitorensis</name>
    <dbReference type="NCBI Taxonomy" id="319947"/>
    <lineage>
        <taxon>Bacteria</taxon>
        <taxon>Bacillati</taxon>
        <taxon>Actinomycetota</taxon>
        <taxon>Actinomycetes</taxon>
        <taxon>Kitasatosporales</taxon>
        <taxon>Streptomycetaceae</taxon>
        <taxon>Streptomyces</taxon>
    </lineage>
</organism>
<evidence type="ECO:0000313" key="7">
    <source>
        <dbReference type="Proteomes" id="UP000829992"/>
    </source>
</evidence>
<name>A0ABY4PY94_9ACTN</name>
<dbReference type="SMART" id="SM00827">
    <property type="entry name" value="PKS_AT"/>
    <property type="match status" value="1"/>
</dbReference>
<dbReference type="EC" id="2.3.1.39" evidence="1"/>
<dbReference type="RefSeq" id="WP_249590119.1">
    <property type="nucleotide sequence ID" value="NZ_BAAAQL010000011.1"/>
</dbReference>
<evidence type="ECO:0000256" key="3">
    <source>
        <dbReference type="ARBA" id="ARBA00023315"/>
    </source>
</evidence>
<dbReference type="EMBL" id="CP097289">
    <property type="protein sequence ID" value="UQT58756.1"/>
    <property type="molecule type" value="Genomic_DNA"/>
</dbReference>
<dbReference type="PANTHER" id="PTHR42681:SF1">
    <property type="entry name" value="MALONYL-COA-ACYL CARRIER PROTEIN TRANSACYLASE, MITOCHONDRIAL"/>
    <property type="match status" value="1"/>
</dbReference>
<dbReference type="Gene3D" id="3.30.70.250">
    <property type="entry name" value="Malonyl-CoA ACP transacylase, ACP-binding"/>
    <property type="match status" value="1"/>
</dbReference>
<dbReference type="InterPro" id="IPR016036">
    <property type="entry name" value="Malonyl_transacylase_ACP-bd"/>
</dbReference>
<evidence type="ECO:0000256" key="4">
    <source>
        <dbReference type="ARBA" id="ARBA00048462"/>
    </source>
</evidence>
<evidence type="ECO:0000313" key="6">
    <source>
        <dbReference type="EMBL" id="UQT58756.1"/>
    </source>
</evidence>
<dbReference type="Pfam" id="PF00698">
    <property type="entry name" value="Acyl_transf_1"/>
    <property type="match status" value="1"/>
</dbReference>
<dbReference type="Gene3D" id="3.40.366.10">
    <property type="entry name" value="Malonyl-Coenzyme A Acyl Carrier Protein, domain 2"/>
    <property type="match status" value="1"/>
</dbReference>
<dbReference type="PANTHER" id="PTHR42681">
    <property type="entry name" value="MALONYL-COA-ACYL CARRIER PROTEIN TRANSACYLASE, MITOCHONDRIAL"/>
    <property type="match status" value="1"/>
</dbReference>
<keyword evidence="3" id="KW-0012">Acyltransferase</keyword>
<feature type="domain" description="Malonyl-CoA:ACP transacylase (MAT)" evidence="5">
    <location>
        <begin position="5"/>
        <end position="306"/>
    </location>
</feature>
<dbReference type="Proteomes" id="UP000829992">
    <property type="component" value="Chromosome"/>
</dbReference>
<dbReference type="InterPro" id="IPR001227">
    <property type="entry name" value="Ac_transferase_dom_sf"/>
</dbReference>
<dbReference type="SUPFAM" id="SSF52151">
    <property type="entry name" value="FabD/lysophospholipase-like"/>
    <property type="match status" value="1"/>
</dbReference>
<keyword evidence="7" id="KW-1185">Reference proteome</keyword>
<accession>A0ABY4PY94</accession>
<dbReference type="SUPFAM" id="SSF55048">
    <property type="entry name" value="Probable ACP-binding domain of malonyl-CoA ACP transacylase"/>
    <property type="match status" value="1"/>
</dbReference>
<dbReference type="InterPro" id="IPR016035">
    <property type="entry name" value="Acyl_Trfase/lysoPLipase"/>
</dbReference>
<dbReference type="InterPro" id="IPR014043">
    <property type="entry name" value="Acyl_transferase_dom"/>
</dbReference>
<sequence>MLVLVAPGQGAQTPGFLTPWLELPGAADRLGAWSDAIGLDLAHYGTQADADEIRDTAVAQPLLVAAGLLSAAALGDALAANKPGAVAGHSVGEITAAVYAGVLSDDAALRLVRTRGLAMADAAAITETGMAALLGGDPEITVPHLEKLGLTPANVNGAGQIVAAGTAEQIAALAEDKPEGVRRVVPLKVAGAFHTHHMAPAVATLEEAAKALDPADPELTYVSNRDGQALTTGSDVLSRLVGQVANPVRWDLCMETFKELGATAMIELCPGGTLTGLAKRALPGVRTVALKTPDDLEAASELIADTASAADAAGA</sequence>
<proteinExistence type="predicted"/>
<evidence type="ECO:0000256" key="1">
    <source>
        <dbReference type="ARBA" id="ARBA00013258"/>
    </source>
</evidence>
<protein>
    <recommendedName>
        <fullName evidence="1">[acyl-carrier-protein] S-malonyltransferase</fullName>
        <ecNumber evidence="1">2.3.1.39</ecNumber>
    </recommendedName>
</protein>
<dbReference type="InterPro" id="IPR050858">
    <property type="entry name" value="Mal-CoA-ACP_Trans/PKS_FabD"/>
</dbReference>